<dbReference type="AlphaFoldDB" id="A0A0K2G7K5"/>
<dbReference type="SUPFAM" id="SSF52172">
    <property type="entry name" value="CheY-like"/>
    <property type="match status" value="1"/>
</dbReference>
<dbReference type="InterPro" id="IPR001789">
    <property type="entry name" value="Sig_transdc_resp-reg_receiver"/>
</dbReference>
<keyword evidence="7" id="KW-1185">Reference proteome</keyword>
<evidence type="ECO:0000256" key="1">
    <source>
        <dbReference type="ARBA" id="ARBA00000085"/>
    </source>
</evidence>
<dbReference type="PATRIC" id="fig|42253.5.peg.506"/>
<dbReference type="Pfam" id="PF00072">
    <property type="entry name" value="Response_reg"/>
    <property type="match status" value="1"/>
</dbReference>
<protein>
    <recommendedName>
        <fullName evidence="2">histidine kinase</fullName>
        <ecNumber evidence="2">2.7.13.3</ecNumber>
    </recommendedName>
</protein>
<dbReference type="STRING" id="42253.NITMOv2_0510"/>
<dbReference type="InterPro" id="IPR011006">
    <property type="entry name" value="CheY-like_superfamily"/>
</dbReference>
<dbReference type="GO" id="GO:0000155">
    <property type="term" value="F:phosphorelay sensor kinase activity"/>
    <property type="evidence" value="ECO:0007669"/>
    <property type="project" value="InterPro"/>
</dbReference>
<evidence type="ECO:0000256" key="4">
    <source>
        <dbReference type="SAM" id="MobiDB-lite"/>
    </source>
</evidence>
<dbReference type="Gene3D" id="3.40.50.2300">
    <property type="match status" value="1"/>
</dbReference>
<sequence length="228" mass="24426">MTAMDTGTARPLALLLIEPATGLAARLHDQLLDLFPASLDIGVARSLREAMHHLSTRHVDVVLMDLMLPDYKGVDAVRAVRLTAPACALIALDAAGDERLLLTALRAGAHEALSAQGLTPRELRWAIERAVIRAQSQPGRSTPAPPQDSPAVPTRLIHDLNNALTSINGFAEVLLTRMPADDPARGPVEHIRKAGHRAAGLLQRLPIGSERTPAQPPSMPDVRLDALN</sequence>
<feature type="modified residue" description="4-aspartylphosphate" evidence="3">
    <location>
        <position position="65"/>
    </location>
</feature>
<proteinExistence type="predicted"/>
<feature type="domain" description="Response regulatory" evidence="5">
    <location>
        <begin position="13"/>
        <end position="130"/>
    </location>
</feature>
<evidence type="ECO:0000313" key="6">
    <source>
        <dbReference type="EMBL" id="ALA56946.1"/>
    </source>
</evidence>
<name>A0A0K2G7K5_NITMO</name>
<dbReference type="CDD" id="cd00082">
    <property type="entry name" value="HisKA"/>
    <property type="match status" value="1"/>
</dbReference>
<organism evidence="6 7">
    <name type="scientific">Nitrospira moscoviensis</name>
    <dbReference type="NCBI Taxonomy" id="42253"/>
    <lineage>
        <taxon>Bacteria</taxon>
        <taxon>Pseudomonadati</taxon>
        <taxon>Nitrospirota</taxon>
        <taxon>Nitrospiria</taxon>
        <taxon>Nitrospirales</taxon>
        <taxon>Nitrospiraceae</taxon>
        <taxon>Nitrospira</taxon>
    </lineage>
</organism>
<dbReference type="SUPFAM" id="SSF47384">
    <property type="entry name" value="Homodimeric domain of signal transducing histidine kinase"/>
    <property type="match status" value="1"/>
</dbReference>
<accession>A0A0K2G7K5</accession>
<dbReference type="EMBL" id="CP011801">
    <property type="protein sequence ID" value="ALA56946.1"/>
    <property type="molecule type" value="Genomic_DNA"/>
</dbReference>
<comment type="catalytic activity">
    <reaction evidence="1">
        <text>ATP + protein L-histidine = ADP + protein N-phospho-L-histidine.</text>
        <dbReference type="EC" id="2.7.13.3"/>
    </reaction>
</comment>
<evidence type="ECO:0000256" key="3">
    <source>
        <dbReference type="PROSITE-ProRule" id="PRU00169"/>
    </source>
</evidence>
<evidence type="ECO:0000313" key="7">
    <source>
        <dbReference type="Proteomes" id="UP000069205"/>
    </source>
</evidence>
<keyword evidence="3" id="KW-0597">Phosphoprotein</keyword>
<dbReference type="PROSITE" id="PS50110">
    <property type="entry name" value="RESPONSE_REGULATORY"/>
    <property type="match status" value="1"/>
</dbReference>
<evidence type="ECO:0000256" key="2">
    <source>
        <dbReference type="ARBA" id="ARBA00012438"/>
    </source>
</evidence>
<feature type="region of interest" description="Disordered" evidence="4">
    <location>
        <begin position="207"/>
        <end position="228"/>
    </location>
</feature>
<gene>
    <name evidence="6" type="ORF">NITMOv2_0510</name>
</gene>
<evidence type="ECO:0000259" key="5">
    <source>
        <dbReference type="PROSITE" id="PS50110"/>
    </source>
</evidence>
<dbReference type="InterPro" id="IPR003661">
    <property type="entry name" value="HisK_dim/P_dom"/>
</dbReference>
<dbReference type="Proteomes" id="UP000069205">
    <property type="component" value="Chromosome"/>
</dbReference>
<dbReference type="KEGG" id="nmv:NITMOv2_0510"/>
<dbReference type="Gene3D" id="1.10.287.130">
    <property type="match status" value="1"/>
</dbReference>
<dbReference type="SMART" id="SM00448">
    <property type="entry name" value="REC"/>
    <property type="match status" value="1"/>
</dbReference>
<dbReference type="EC" id="2.7.13.3" evidence="2"/>
<dbReference type="InterPro" id="IPR036097">
    <property type="entry name" value="HisK_dim/P_sf"/>
</dbReference>
<reference evidence="6 7" key="1">
    <citation type="journal article" date="2015" name="Proc. Natl. Acad. Sci. U.S.A.">
        <title>Expanded metabolic versatility of ubiquitous nitrite-oxidizing bacteria from the genus Nitrospira.</title>
        <authorList>
            <person name="Koch H."/>
            <person name="Lucker S."/>
            <person name="Albertsen M."/>
            <person name="Kitzinger K."/>
            <person name="Herbold C."/>
            <person name="Spieck E."/>
            <person name="Nielsen P.H."/>
            <person name="Wagner M."/>
            <person name="Daims H."/>
        </authorList>
    </citation>
    <scope>NUCLEOTIDE SEQUENCE [LARGE SCALE GENOMIC DNA]</scope>
    <source>
        <strain evidence="6 7">NSP M-1</strain>
    </source>
</reference>